<accession>I5AW36</accession>
<evidence type="ECO:0000313" key="3">
    <source>
        <dbReference type="Proteomes" id="UP000005753"/>
    </source>
</evidence>
<protein>
    <submittedName>
        <fullName evidence="2">Uncharacterized protein</fullName>
    </submittedName>
</protein>
<dbReference type="STRING" id="633697.EubceDRAFT1_2258"/>
<gene>
    <name evidence="2" type="ORF">EubceDRAFT1_2258</name>
</gene>
<dbReference type="AlphaFoldDB" id="I5AW36"/>
<keyword evidence="3" id="KW-1185">Reference proteome</keyword>
<reference evidence="2 3" key="2">
    <citation type="submission" date="2012-02" db="EMBL/GenBank/DDBJ databases">
        <title>Improved High-Quality Draft sequence of Eubacterium cellulosolvens 6.</title>
        <authorList>
            <consortium name="US DOE Joint Genome Institute"/>
            <person name="Lucas S."/>
            <person name="Han J."/>
            <person name="Lapidus A."/>
            <person name="Cheng J.-F."/>
            <person name="Goodwin L."/>
            <person name="Pitluck S."/>
            <person name="Peters L."/>
            <person name="Mikhailova N."/>
            <person name="Gu W."/>
            <person name="Detter J.C."/>
            <person name="Han C."/>
            <person name="Tapia R."/>
            <person name="Land M."/>
            <person name="Hauser L."/>
            <person name="Kyrpides N."/>
            <person name="Ivanova N."/>
            <person name="Pagani I."/>
            <person name="Johnson E."/>
            <person name="Mukhopadhyay B."/>
            <person name="Anderson I."/>
            <person name="Woyke T."/>
        </authorList>
    </citation>
    <scope>NUCLEOTIDE SEQUENCE [LARGE SCALE GENOMIC DNA]</scope>
    <source>
        <strain evidence="2 3">6</strain>
    </source>
</reference>
<keyword evidence="1" id="KW-0812">Transmembrane</keyword>
<organism evidence="2 3">
    <name type="scientific">Eubacterium cellulosolvens (strain ATCC 43171 / JCM 9499 / 6)</name>
    <name type="common">Cillobacterium cellulosolvens</name>
    <dbReference type="NCBI Taxonomy" id="633697"/>
    <lineage>
        <taxon>Bacteria</taxon>
        <taxon>Bacillati</taxon>
        <taxon>Bacillota</taxon>
        <taxon>Clostridia</taxon>
        <taxon>Eubacteriales</taxon>
        <taxon>Eubacteriaceae</taxon>
        <taxon>Eubacterium</taxon>
    </lineage>
</organism>
<keyword evidence="1" id="KW-1133">Transmembrane helix</keyword>
<sequence>MVINMFWLAITIIWKGHSPIIFQVNGMKMRRTLAFSGICYPTMELMLIRIFLMIE</sequence>
<reference evidence="2 3" key="1">
    <citation type="submission" date="2010-08" db="EMBL/GenBank/DDBJ databases">
        <authorList>
            <consortium name="US DOE Joint Genome Institute (JGI-PGF)"/>
            <person name="Lucas S."/>
            <person name="Copeland A."/>
            <person name="Lapidus A."/>
            <person name="Cheng J.-F."/>
            <person name="Bruce D."/>
            <person name="Goodwin L."/>
            <person name="Pitluck S."/>
            <person name="Land M.L."/>
            <person name="Hauser L."/>
            <person name="Chang Y.-J."/>
            <person name="Anderson I.J."/>
            <person name="Johnson E."/>
            <person name="Mulhopadhyay B."/>
            <person name="Kyrpides N."/>
            <person name="Woyke T.J."/>
        </authorList>
    </citation>
    <scope>NUCLEOTIDE SEQUENCE [LARGE SCALE GENOMIC DNA]</scope>
    <source>
        <strain evidence="2 3">6</strain>
    </source>
</reference>
<evidence type="ECO:0000256" key="1">
    <source>
        <dbReference type="SAM" id="Phobius"/>
    </source>
</evidence>
<name>I5AW36_EUBC6</name>
<feature type="transmembrane region" description="Helical" evidence="1">
    <location>
        <begin position="33"/>
        <end position="54"/>
    </location>
</feature>
<dbReference type="EMBL" id="CM001487">
    <property type="protein sequence ID" value="EIM58009.1"/>
    <property type="molecule type" value="Genomic_DNA"/>
</dbReference>
<proteinExistence type="predicted"/>
<dbReference type="Proteomes" id="UP000005753">
    <property type="component" value="Chromosome"/>
</dbReference>
<dbReference type="HOGENOM" id="CLU_3025477_0_0_9"/>
<evidence type="ECO:0000313" key="2">
    <source>
        <dbReference type="EMBL" id="EIM58009.1"/>
    </source>
</evidence>
<keyword evidence="1" id="KW-0472">Membrane</keyword>